<dbReference type="OMA" id="GSHAKFN"/>
<evidence type="ECO:0000256" key="3">
    <source>
        <dbReference type="ARBA" id="ARBA00023004"/>
    </source>
</evidence>
<evidence type="ECO:0000256" key="5">
    <source>
        <dbReference type="ARBA" id="ARBA00034078"/>
    </source>
</evidence>
<evidence type="ECO:0000256" key="1">
    <source>
        <dbReference type="ARBA" id="ARBA00022714"/>
    </source>
</evidence>
<dbReference type="InterPro" id="IPR018967">
    <property type="entry name" value="FeS-contain_CDGSH-typ"/>
</dbReference>
<dbReference type="SMART" id="SM00704">
    <property type="entry name" value="ZnF_CDGSH"/>
    <property type="match status" value="1"/>
</dbReference>
<keyword evidence="4" id="KW-0411">Iron-sulfur</keyword>
<evidence type="ECO:0000259" key="6">
    <source>
        <dbReference type="SMART" id="SM00704"/>
    </source>
</evidence>
<dbReference type="AlphaFoldDB" id="A0A8J5XJ65"/>
<dbReference type="PANTHER" id="PTHR13680:SF5">
    <property type="entry name" value="CDGSH IRON-SULFUR DOMAIN-CONTAINING PROTEIN 1"/>
    <property type="match status" value="1"/>
</dbReference>
<gene>
    <name evidence="7" type="ORF">KFE25_008532</name>
</gene>
<reference evidence="7" key="1">
    <citation type="submission" date="2021-05" db="EMBL/GenBank/DDBJ databases">
        <title>The genome of the haptophyte Pavlova lutheri (Diacronema luteri, Pavlovales) - a model for lipid biosynthesis in eukaryotic algae.</title>
        <authorList>
            <person name="Hulatt C.J."/>
            <person name="Posewitz M.C."/>
        </authorList>
    </citation>
    <scope>NUCLEOTIDE SEQUENCE</scope>
    <source>
        <strain evidence="7">NIVA-4/92</strain>
    </source>
</reference>
<dbReference type="EMBL" id="JAGTXO010000001">
    <property type="protein sequence ID" value="KAG8470111.1"/>
    <property type="molecule type" value="Genomic_DNA"/>
</dbReference>
<dbReference type="Pfam" id="PF09360">
    <property type="entry name" value="zf-CDGSH"/>
    <property type="match status" value="1"/>
</dbReference>
<evidence type="ECO:0000256" key="2">
    <source>
        <dbReference type="ARBA" id="ARBA00022723"/>
    </source>
</evidence>
<evidence type="ECO:0000256" key="4">
    <source>
        <dbReference type="ARBA" id="ARBA00023014"/>
    </source>
</evidence>
<dbReference type="GO" id="GO:0005741">
    <property type="term" value="C:mitochondrial outer membrane"/>
    <property type="evidence" value="ECO:0007669"/>
    <property type="project" value="TreeGrafter"/>
</dbReference>
<dbReference type="GO" id="GO:0051537">
    <property type="term" value="F:2 iron, 2 sulfur cluster binding"/>
    <property type="evidence" value="ECO:0007669"/>
    <property type="project" value="UniProtKB-KW"/>
</dbReference>
<protein>
    <recommendedName>
        <fullName evidence="6">Iron-binding zinc finger CDGSH type domain-containing protein</fullName>
    </recommendedName>
</protein>
<accession>A0A8J5XJ65</accession>
<name>A0A8J5XJ65_DIALT</name>
<comment type="caution">
    <text evidence="7">The sequence shown here is derived from an EMBL/GenBank/DDBJ whole genome shotgun (WGS) entry which is preliminary data.</text>
</comment>
<dbReference type="Gene3D" id="3.40.5.90">
    <property type="entry name" value="CDGSH iron-sulfur domain, mitoNEET-type"/>
    <property type="match status" value="1"/>
</dbReference>
<keyword evidence="3" id="KW-0408">Iron</keyword>
<feature type="domain" description="Iron-binding zinc finger CDGSH type" evidence="6">
    <location>
        <begin position="46"/>
        <end position="90"/>
    </location>
</feature>
<sequence>MSSNIDPVSLTLGLGLGMVLMASIRRLSTAEKAGLCNPGIMKDQPKVATMAKVKDVEDLLKEKPAVAYCRCWRSKTFPFCDGSHAKFNEASGDNTGPLVFK</sequence>
<dbReference type="GO" id="GO:0046872">
    <property type="term" value="F:metal ion binding"/>
    <property type="evidence" value="ECO:0007669"/>
    <property type="project" value="UniProtKB-KW"/>
</dbReference>
<dbReference type="Proteomes" id="UP000751190">
    <property type="component" value="Unassembled WGS sequence"/>
</dbReference>
<dbReference type="OrthoDB" id="449252at2759"/>
<evidence type="ECO:0000313" key="8">
    <source>
        <dbReference type="Proteomes" id="UP000751190"/>
    </source>
</evidence>
<keyword evidence="8" id="KW-1185">Reference proteome</keyword>
<comment type="cofactor">
    <cofactor evidence="5">
        <name>[2Fe-2S] cluster</name>
        <dbReference type="ChEBI" id="CHEBI:190135"/>
    </cofactor>
</comment>
<dbReference type="InterPro" id="IPR042216">
    <property type="entry name" value="MitoNEET_CISD"/>
</dbReference>
<keyword evidence="2" id="KW-0479">Metal-binding</keyword>
<dbReference type="InterPro" id="IPR045131">
    <property type="entry name" value="CISD1/2"/>
</dbReference>
<dbReference type="PANTHER" id="PTHR13680">
    <property type="entry name" value="CDGSH IRON-SULFUR DOMAIN-CONTAINING PROTEIN 1"/>
    <property type="match status" value="1"/>
</dbReference>
<dbReference type="GO" id="GO:0010506">
    <property type="term" value="P:regulation of autophagy"/>
    <property type="evidence" value="ECO:0007669"/>
    <property type="project" value="InterPro"/>
</dbReference>
<dbReference type="FunFam" id="3.40.5.90:FF:000001">
    <property type="entry name" value="CDGSH iron-sulfur domain-containing protein 1"/>
    <property type="match status" value="1"/>
</dbReference>
<keyword evidence="1" id="KW-0001">2Fe-2S</keyword>
<evidence type="ECO:0000313" key="7">
    <source>
        <dbReference type="EMBL" id="KAG8470111.1"/>
    </source>
</evidence>
<organism evidence="7 8">
    <name type="scientific">Diacronema lutheri</name>
    <name type="common">Unicellular marine alga</name>
    <name type="synonym">Monochrysis lutheri</name>
    <dbReference type="NCBI Taxonomy" id="2081491"/>
    <lineage>
        <taxon>Eukaryota</taxon>
        <taxon>Haptista</taxon>
        <taxon>Haptophyta</taxon>
        <taxon>Pavlovophyceae</taxon>
        <taxon>Pavlovales</taxon>
        <taxon>Pavlovaceae</taxon>
        <taxon>Diacronema</taxon>
    </lineage>
</organism>
<proteinExistence type="predicted"/>